<dbReference type="AlphaFoldDB" id="A0A2P7QZK0"/>
<accession>A0A2P7QZK0</accession>
<proteinExistence type="predicted"/>
<dbReference type="InterPro" id="IPR011055">
    <property type="entry name" value="Dup_hybrid_motif"/>
</dbReference>
<dbReference type="GO" id="GO:0004222">
    <property type="term" value="F:metalloendopeptidase activity"/>
    <property type="evidence" value="ECO:0007669"/>
    <property type="project" value="TreeGrafter"/>
</dbReference>
<dbReference type="CDD" id="cd12797">
    <property type="entry name" value="M23_peptidase"/>
    <property type="match status" value="1"/>
</dbReference>
<feature type="coiled-coil region" evidence="2">
    <location>
        <begin position="36"/>
        <end position="84"/>
    </location>
</feature>
<evidence type="ECO:0000313" key="5">
    <source>
        <dbReference type="EMBL" id="PSJ43379.1"/>
    </source>
</evidence>
<reference evidence="5 6" key="1">
    <citation type="submission" date="2018-03" db="EMBL/GenBank/DDBJ databases">
        <title>The draft genome of Sphingosinicella sp. GL-C-18.</title>
        <authorList>
            <person name="Liu L."/>
            <person name="Li L."/>
            <person name="Liang L."/>
            <person name="Zhang X."/>
            <person name="Wang T."/>
        </authorList>
    </citation>
    <scope>NUCLEOTIDE SEQUENCE [LARGE SCALE GENOMIC DNA]</scope>
    <source>
        <strain evidence="5 6">GL-C-18</strain>
    </source>
</reference>
<dbReference type="Pfam" id="PF01551">
    <property type="entry name" value="Peptidase_M23"/>
    <property type="match status" value="1"/>
</dbReference>
<dbReference type="SUPFAM" id="SSF51261">
    <property type="entry name" value="Duplicated hybrid motif"/>
    <property type="match status" value="1"/>
</dbReference>
<dbReference type="EMBL" id="PXYI01000001">
    <property type="protein sequence ID" value="PSJ43379.1"/>
    <property type="molecule type" value="Genomic_DNA"/>
</dbReference>
<dbReference type="Gene3D" id="2.70.70.10">
    <property type="entry name" value="Glucose Permease (Domain IIA)"/>
    <property type="match status" value="1"/>
</dbReference>
<dbReference type="PANTHER" id="PTHR21666">
    <property type="entry name" value="PEPTIDASE-RELATED"/>
    <property type="match status" value="1"/>
</dbReference>
<comment type="caution">
    <text evidence="5">The sequence shown here is derived from an EMBL/GenBank/DDBJ whole genome shotgun (WGS) entry which is preliminary data.</text>
</comment>
<name>A0A2P7QZK0_9SPHN</name>
<dbReference type="Proteomes" id="UP000241167">
    <property type="component" value="Unassembled WGS sequence"/>
</dbReference>
<dbReference type="InterPro" id="IPR016047">
    <property type="entry name" value="M23ase_b-sheet_dom"/>
</dbReference>
<keyword evidence="2" id="KW-0175">Coiled coil</keyword>
<evidence type="ECO:0000259" key="4">
    <source>
        <dbReference type="Pfam" id="PF01551"/>
    </source>
</evidence>
<feature type="chain" id="PRO_5015189440" evidence="3">
    <location>
        <begin position="22"/>
        <end position="391"/>
    </location>
</feature>
<protein>
    <submittedName>
        <fullName evidence="5">Metalloendopeptidase</fullName>
    </submittedName>
</protein>
<gene>
    <name evidence="5" type="ORF">C7I55_03175</name>
</gene>
<keyword evidence="6" id="KW-1185">Reference proteome</keyword>
<feature type="signal peptide" evidence="3">
    <location>
        <begin position="1"/>
        <end position="21"/>
    </location>
</feature>
<evidence type="ECO:0000256" key="1">
    <source>
        <dbReference type="ARBA" id="ARBA00022729"/>
    </source>
</evidence>
<feature type="domain" description="M23ase beta-sheet core" evidence="4">
    <location>
        <begin position="296"/>
        <end position="381"/>
    </location>
</feature>
<sequence>MRRRFLSSLLIMAALAGGGWAAAQTVGGGGSATGSLAAAKAEAEQSRRRSELLERQASRANGEAAKARADAAALASRIEAAEADITAGETRGRIIEALRRAQRARLAEKQAPLIRLTAALQTMARRPSALALVQPGSVNDLIRVRSLLASTLPVIRRRTAELRVEVERGNALRRQAATAIAALEASREDLKRRRIALAQLEQRQRARSESLRASALTEGDRALAFGEEARELAALAGTEQFQAGLRQRLAQLPGPLLRPIAGGSAPRPSAPAYTLPVQGRVVTGMGEISDAGVHARGLTVATAAAAQIIAPARGRVAYAGPFRGYGSIVILDHGGGWTTTLTNLADVTVKRGALVDARAPIGRAGSRNPQIGIELRRNGSPFPIAPLITIS</sequence>
<evidence type="ECO:0000256" key="3">
    <source>
        <dbReference type="SAM" id="SignalP"/>
    </source>
</evidence>
<dbReference type="RefSeq" id="WP_106511399.1">
    <property type="nucleotide sequence ID" value="NZ_PXYI01000001.1"/>
</dbReference>
<organism evidence="5 6">
    <name type="scientific">Allosphingosinicella deserti</name>
    <dbReference type="NCBI Taxonomy" id="2116704"/>
    <lineage>
        <taxon>Bacteria</taxon>
        <taxon>Pseudomonadati</taxon>
        <taxon>Pseudomonadota</taxon>
        <taxon>Alphaproteobacteria</taxon>
        <taxon>Sphingomonadales</taxon>
        <taxon>Sphingomonadaceae</taxon>
        <taxon>Allosphingosinicella</taxon>
    </lineage>
</organism>
<evidence type="ECO:0000313" key="6">
    <source>
        <dbReference type="Proteomes" id="UP000241167"/>
    </source>
</evidence>
<dbReference type="OrthoDB" id="9809144at2"/>
<dbReference type="InterPro" id="IPR050570">
    <property type="entry name" value="Cell_wall_metabolism_enzyme"/>
</dbReference>
<keyword evidence="1 3" id="KW-0732">Signal</keyword>
<dbReference type="PANTHER" id="PTHR21666:SF289">
    <property type="entry name" value="L-ALA--D-GLU ENDOPEPTIDASE"/>
    <property type="match status" value="1"/>
</dbReference>
<evidence type="ECO:0000256" key="2">
    <source>
        <dbReference type="SAM" id="Coils"/>
    </source>
</evidence>
<feature type="coiled-coil region" evidence="2">
    <location>
        <begin position="173"/>
        <end position="203"/>
    </location>
</feature>